<dbReference type="RefSeq" id="WP_108126874.1">
    <property type="nucleotide sequence ID" value="NZ_QBKP01000001.1"/>
</dbReference>
<evidence type="ECO:0000313" key="4">
    <source>
        <dbReference type="EMBL" id="PTX53226.1"/>
    </source>
</evidence>
<dbReference type="InterPro" id="IPR008331">
    <property type="entry name" value="Ferritin_DPS_dom"/>
</dbReference>
<sequence>MTDVLDTVPQADRIDTGVVNVLAISEGLSQAVADTYRLLFKSHAYHWNVEGPLFHPIHLLTEEQYNDLFQAADDLAERMRALGRLAPFQLDAMAKGSIISDPAKLPSAHEMIEDLASDHEAVAKRMRKVIAAAEKGNDPVTADLLTGRCAAHEKAAWMLRATAK</sequence>
<evidence type="ECO:0000256" key="2">
    <source>
        <dbReference type="RuleBase" id="RU003875"/>
    </source>
</evidence>
<dbReference type="PANTHER" id="PTHR42932">
    <property type="entry name" value="GENERAL STRESS PROTEIN 20U"/>
    <property type="match status" value="1"/>
</dbReference>
<dbReference type="PRINTS" id="PR01346">
    <property type="entry name" value="HELNAPAPROT"/>
</dbReference>
<dbReference type="GO" id="GO:0003677">
    <property type="term" value="F:DNA binding"/>
    <property type="evidence" value="ECO:0007669"/>
    <property type="project" value="UniProtKB-KW"/>
</dbReference>
<organism evidence="4 5">
    <name type="scientific">Gemmobacter caeni</name>
    <dbReference type="NCBI Taxonomy" id="589035"/>
    <lineage>
        <taxon>Bacteria</taxon>
        <taxon>Pseudomonadati</taxon>
        <taxon>Pseudomonadota</taxon>
        <taxon>Alphaproteobacteria</taxon>
        <taxon>Rhodobacterales</taxon>
        <taxon>Paracoccaceae</taxon>
        <taxon>Gemmobacter</taxon>
    </lineage>
</organism>
<dbReference type="PANTHER" id="PTHR42932:SF3">
    <property type="entry name" value="DNA PROTECTION DURING STARVATION PROTEIN"/>
    <property type="match status" value="1"/>
</dbReference>
<dbReference type="InterPro" id="IPR012347">
    <property type="entry name" value="Ferritin-like"/>
</dbReference>
<evidence type="ECO:0000256" key="1">
    <source>
        <dbReference type="ARBA" id="ARBA00009497"/>
    </source>
</evidence>
<comment type="caution">
    <text evidence="4">The sequence shown here is derived from an EMBL/GenBank/DDBJ whole genome shotgun (WGS) entry which is preliminary data.</text>
</comment>
<comment type="similarity">
    <text evidence="1 2">Belongs to the Dps family.</text>
</comment>
<dbReference type="Gene3D" id="1.20.1260.10">
    <property type="match status" value="1"/>
</dbReference>
<dbReference type="Proteomes" id="UP000244224">
    <property type="component" value="Unassembled WGS sequence"/>
</dbReference>
<dbReference type="PIRSF" id="PIRSF005900">
    <property type="entry name" value="Dps"/>
    <property type="match status" value="1"/>
</dbReference>
<dbReference type="InterPro" id="IPR009078">
    <property type="entry name" value="Ferritin-like_SF"/>
</dbReference>
<dbReference type="GO" id="GO:0008199">
    <property type="term" value="F:ferric iron binding"/>
    <property type="evidence" value="ECO:0007669"/>
    <property type="project" value="InterPro"/>
</dbReference>
<evidence type="ECO:0000259" key="3">
    <source>
        <dbReference type="Pfam" id="PF00210"/>
    </source>
</evidence>
<dbReference type="SUPFAM" id="SSF47240">
    <property type="entry name" value="Ferritin-like"/>
    <property type="match status" value="1"/>
</dbReference>
<dbReference type="AlphaFoldDB" id="A0A2T6BB27"/>
<reference evidence="4 5" key="1">
    <citation type="submission" date="2018-04" db="EMBL/GenBank/DDBJ databases">
        <title>Genomic Encyclopedia of Archaeal and Bacterial Type Strains, Phase II (KMG-II): from individual species to whole genera.</title>
        <authorList>
            <person name="Goeker M."/>
        </authorList>
    </citation>
    <scope>NUCLEOTIDE SEQUENCE [LARGE SCALE GENOMIC DNA]</scope>
    <source>
        <strain evidence="4 5">DSM 21823</strain>
    </source>
</reference>
<keyword evidence="5" id="KW-1185">Reference proteome</keyword>
<feature type="domain" description="Ferritin/DPS" evidence="3">
    <location>
        <begin position="27"/>
        <end position="162"/>
    </location>
</feature>
<protein>
    <submittedName>
        <fullName evidence="4">Starvation-inducible DNA-binding protein</fullName>
    </submittedName>
</protein>
<dbReference type="CDD" id="cd01043">
    <property type="entry name" value="DPS"/>
    <property type="match status" value="1"/>
</dbReference>
<evidence type="ECO:0000313" key="5">
    <source>
        <dbReference type="Proteomes" id="UP000244224"/>
    </source>
</evidence>
<dbReference type="EMBL" id="QBKP01000001">
    <property type="protein sequence ID" value="PTX53226.1"/>
    <property type="molecule type" value="Genomic_DNA"/>
</dbReference>
<dbReference type="OrthoDB" id="9797687at2"/>
<name>A0A2T6BB27_9RHOB</name>
<gene>
    <name evidence="4" type="ORF">C8N34_101138</name>
</gene>
<dbReference type="Pfam" id="PF00210">
    <property type="entry name" value="Ferritin"/>
    <property type="match status" value="1"/>
</dbReference>
<accession>A0A2T6BB27</accession>
<keyword evidence="4" id="KW-0238">DNA-binding</keyword>
<dbReference type="InterPro" id="IPR002177">
    <property type="entry name" value="DPS_DNA-bd"/>
</dbReference>
<proteinExistence type="inferred from homology"/>